<evidence type="ECO:0000259" key="5">
    <source>
        <dbReference type="Pfam" id="PF00294"/>
    </source>
</evidence>
<sequence>MQARTLVIGAAVIDIIVNIDRLPKTGDDIYGELEEVLVGGCGYNVQRLLTQAAVAHDFFCPIGEGPYADIIRNQFQKEAIQILVEDERMDNGWNIAFVEADGERTFLSVPGVETHWQADWQAYIPQVVYDYIYLSGYELEGESGWVILDWVTQMPDATIIFDPSPRADFLNRELLQQIYALSPIIHANQAELFALSQQDTYDAAVNDLYSYTQNDIITTMGGQGARYYDGVTMTEVPAEASQVVDTIGAGDAHTAGFIIGKSRGLSSLAATKLGNQVAGQVVAQRGASLAQLHLNE</sequence>
<keyword evidence="2 4" id="KW-0808">Transferase</keyword>
<evidence type="ECO:0000256" key="1">
    <source>
        <dbReference type="ARBA" id="ARBA00010688"/>
    </source>
</evidence>
<dbReference type="InterPro" id="IPR002139">
    <property type="entry name" value="Ribo/fructo_kinase"/>
</dbReference>
<dbReference type="EMBL" id="CP023434">
    <property type="protein sequence ID" value="AXY26072.1"/>
    <property type="molecule type" value="Genomic_DNA"/>
</dbReference>
<dbReference type="PANTHER" id="PTHR10584:SF166">
    <property type="entry name" value="RIBOKINASE"/>
    <property type="match status" value="1"/>
</dbReference>
<dbReference type="GO" id="GO:0006796">
    <property type="term" value="P:phosphate-containing compound metabolic process"/>
    <property type="evidence" value="ECO:0007669"/>
    <property type="project" value="UniProtKB-ARBA"/>
</dbReference>
<dbReference type="PROSITE" id="PS00584">
    <property type="entry name" value="PFKB_KINASES_2"/>
    <property type="match status" value="1"/>
</dbReference>
<reference evidence="6 7" key="1">
    <citation type="submission" date="2017-09" db="EMBL/GenBank/DDBJ databases">
        <title>Complete genome sequence of Oxytococcus suis strain ZY16052.</title>
        <authorList>
            <person name="Li F."/>
        </authorList>
    </citation>
    <scope>NUCLEOTIDE SEQUENCE [LARGE SCALE GENOMIC DNA]</scope>
    <source>
        <strain evidence="6 7">ZY16052</strain>
    </source>
</reference>
<dbReference type="AlphaFoldDB" id="A0A347WLW5"/>
<evidence type="ECO:0000313" key="6">
    <source>
        <dbReference type="EMBL" id="AXY26072.1"/>
    </source>
</evidence>
<evidence type="ECO:0000256" key="2">
    <source>
        <dbReference type="ARBA" id="ARBA00022679"/>
    </source>
</evidence>
<proteinExistence type="inferred from homology"/>
<feature type="domain" description="Carbohydrate kinase PfkB" evidence="5">
    <location>
        <begin position="5"/>
        <end position="289"/>
    </location>
</feature>
<comment type="similarity">
    <text evidence="1 4">Belongs to the carbohydrate kinase PfkB family.</text>
</comment>
<dbReference type="Gene3D" id="3.40.1190.20">
    <property type="match status" value="1"/>
</dbReference>
<dbReference type="InterPro" id="IPR011611">
    <property type="entry name" value="PfkB_dom"/>
</dbReference>
<dbReference type="Proteomes" id="UP000263232">
    <property type="component" value="Chromosome"/>
</dbReference>
<keyword evidence="3 4" id="KW-0418">Kinase</keyword>
<dbReference type="PANTHER" id="PTHR10584">
    <property type="entry name" value="SUGAR KINASE"/>
    <property type="match status" value="1"/>
</dbReference>
<evidence type="ECO:0000256" key="4">
    <source>
        <dbReference type="RuleBase" id="RU003704"/>
    </source>
</evidence>
<dbReference type="Pfam" id="PF00294">
    <property type="entry name" value="PfkB"/>
    <property type="match status" value="1"/>
</dbReference>
<dbReference type="GO" id="GO:0016301">
    <property type="term" value="F:kinase activity"/>
    <property type="evidence" value="ECO:0007669"/>
    <property type="project" value="UniProtKB-KW"/>
</dbReference>
<dbReference type="KEGG" id="abae:CL176_08705"/>
<accession>A0A347WLW5</accession>
<gene>
    <name evidence="6" type="ORF">CL176_08705</name>
</gene>
<dbReference type="SUPFAM" id="SSF53613">
    <property type="entry name" value="Ribokinase-like"/>
    <property type="match status" value="1"/>
</dbReference>
<protein>
    <submittedName>
        <fullName evidence="6">Ribokinase</fullName>
    </submittedName>
</protein>
<evidence type="ECO:0000256" key="3">
    <source>
        <dbReference type="ARBA" id="ARBA00022777"/>
    </source>
</evidence>
<dbReference type="InterPro" id="IPR002173">
    <property type="entry name" value="Carboh/pur_kinase_PfkB_CS"/>
</dbReference>
<dbReference type="InterPro" id="IPR029056">
    <property type="entry name" value="Ribokinase-like"/>
</dbReference>
<dbReference type="PRINTS" id="PR00990">
    <property type="entry name" value="RIBOKINASE"/>
</dbReference>
<dbReference type="OrthoDB" id="9775849at2"/>
<name>A0A347WLW5_9LACT</name>
<keyword evidence="7" id="KW-1185">Reference proteome</keyword>
<dbReference type="GO" id="GO:0005829">
    <property type="term" value="C:cytosol"/>
    <property type="evidence" value="ECO:0007669"/>
    <property type="project" value="TreeGrafter"/>
</dbReference>
<evidence type="ECO:0000313" key="7">
    <source>
        <dbReference type="Proteomes" id="UP000263232"/>
    </source>
</evidence>
<organism evidence="6 7">
    <name type="scientific">Suicoccus acidiformans</name>
    <dbReference type="NCBI Taxonomy" id="2036206"/>
    <lineage>
        <taxon>Bacteria</taxon>
        <taxon>Bacillati</taxon>
        <taxon>Bacillota</taxon>
        <taxon>Bacilli</taxon>
        <taxon>Lactobacillales</taxon>
        <taxon>Aerococcaceae</taxon>
        <taxon>Suicoccus</taxon>
    </lineage>
</organism>
<dbReference type="RefSeq" id="WP_118990969.1">
    <property type="nucleotide sequence ID" value="NZ_CP023434.1"/>
</dbReference>